<feature type="compositionally biased region" description="Polar residues" evidence="1">
    <location>
        <begin position="255"/>
        <end position="271"/>
    </location>
</feature>
<feature type="region of interest" description="Disordered" evidence="1">
    <location>
        <begin position="367"/>
        <end position="406"/>
    </location>
</feature>
<dbReference type="InterPro" id="IPR001611">
    <property type="entry name" value="Leu-rich_rpt"/>
</dbReference>
<keyword evidence="2" id="KW-1133">Transmembrane helix</keyword>
<accession>A0A9N8ES15</accession>
<dbReference type="EMBL" id="CAICTM010001713">
    <property type="protein sequence ID" value="CAB9525708.1"/>
    <property type="molecule type" value="Genomic_DNA"/>
</dbReference>
<dbReference type="Gene3D" id="3.80.10.10">
    <property type="entry name" value="Ribonuclease Inhibitor"/>
    <property type="match status" value="1"/>
</dbReference>
<keyword evidence="4" id="KW-1185">Reference proteome</keyword>
<evidence type="ECO:0000313" key="3">
    <source>
        <dbReference type="EMBL" id="CAB9525708.1"/>
    </source>
</evidence>
<evidence type="ECO:0000256" key="1">
    <source>
        <dbReference type="SAM" id="MobiDB-lite"/>
    </source>
</evidence>
<feature type="compositionally biased region" description="Basic and acidic residues" evidence="1">
    <location>
        <begin position="272"/>
        <end position="282"/>
    </location>
</feature>
<dbReference type="Pfam" id="PF00560">
    <property type="entry name" value="LRR_1"/>
    <property type="match status" value="1"/>
</dbReference>
<dbReference type="Proteomes" id="UP001153069">
    <property type="component" value="Unassembled WGS sequence"/>
</dbReference>
<keyword evidence="2" id="KW-0812">Transmembrane</keyword>
<dbReference type="InterPro" id="IPR032675">
    <property type="entry name" value="LRR_dom_sf"/>
</dbReference>
<evidence type="ECO:0000256" key="2">
    <source>
        <dbReference type="SAM" id="Phobius"/>
    </source>
</evidence>
<feature type="compositionally biased region" description="Low complexity" evidence="1">
    <location>
        <begin position="287"/>
        <end position="297"/>
    </location>
</feature>
<dbReference type="SUPFAM" id="SSF52058">
    <property type="entry name" value="L domain-like"/>
    <property type="match status" value="1"/>
</dbReference>
<feature type="region of interest" description="Disordered" evidence="1">
    <location>
        <begin position="255"/>
        <end position="314"/>
    </location>
</feature>
<feature type="transmembrane region" description="Helical" evidence="2">
    <location>
        <begin position="435"/>
        <end position="457"/>
    </location>
</feature>
<feature type="region of interest" description="Disordered" evidence="1">
    <location>
        <begin position="76"/>
        <end position="118"/>
    </location>
</feature>
<dbReference type="AlphaFoldDB" id="A0A9N8ES15"/>
<gene>
    <name evidence="3" type="ORF">SEMRO_1715_G293100.2</name>
</gene>
<feature type="compositionally biased region" description="Basic and acidic residues" evidence="1">
    <location>
        <begin position="82"/>
        <end position="93"/>
    </location>
</feature>
<sequence length="791" mass="85484">MVLIGSLDGSNSACHSGDEGQYVASADSQAGAVARIPNNILEAEDLIRLKMSSAADSTQLVGAACALNEHGVGAAGIPKSGTDSEAKLMDHQNRAATRQTTTGSSNTTDNQDGGSLQQAPLPSAIRRFEEQLQNKILVVDNEETPPFPSHNEVLGSVSGAQEEAEDCTVIWGQPSSTMPSGGVQESEALMSLKIGMATLEPINHTRAARSTMSDTGERGSVPSAVQTFEDQIQDKILVAAGLPIQELLQSVVDSSAGNSAADSTVDSNQSRPTDESNRRMTDDEAAAVETNASVAAAGGQAPRRESLPGAYPIEGISMSNRNFVAGEEEEEGTVMWGQPSGTMSLGTAMSMGTAGFVSSAFLVEESNQFNEETTSPFSDDPSGISNSSQNNDGNERTTPKRRRSSHYRMEDLEAALDVRRIMNQGEGDNNRQRRWVLHGILALFLCIIIATGLALGLRQWPEENQSFASSIDGNLSAQAHDEVDYILQFYAPFDNGLLGPIINAIENDMASPHYKANAWLLNDPNFDQYPDWQKHQRFSQALVYFATNGEHWFRNDHWLSYEIDVCDWFSKHPPGEAVCDDEGHYRIRNLTNNNLHGELPLGLYIRTVRVHDFSHNKLHGQHPPAPQGSLEVTVLSNNSFSGMLTGTAGLFNTSLRVIKFDNNMFEGDLRASVRVTPYLEFFNATGNRFSGTISEKFGELARLTYLGLGHNNLRGPLPSELGLLTFLSGLDVSGNAGVVGSIPESLEECTSLDLLDVSSTSISGVIPQEFCEAELEVVANCSRIQCCSLAQ</sequence>
<name>A0A9N8ES15_9STRA</name>
<feature type="compositionally biased region" description="Low complexity" evidence="1">
    <location>
        <begin position="97"/>
        <end position="112"/>
    </location>
</feature>
<organism evidence="3 4">
    <name type="scientific">Seminavis robusta</name>
    <dbReference type="NCBI Taxonomy" id="568900"/>
    <lineage>
        <taxon>Eukaryota</taxon>
        <taxon>Sar</taxon>
        <taxon>Stramenopiles</taxon>
        <taxon>Ochrophyta</taxon>
        <taxon>Bacillariophyta</taxon>
        <taxon>Bacillariophyceae</taxon>
        <taxon>Bacillariophycidae</taxon>
        <taxon>Naviculales</taxon>
        <taxon>Naviculaceae</taxon>
        <taxon>Seminavis</taxon>
    </lineage>
</organism>
<protein>
    <submittedName>
        <fullName evidence="3">Uncharacterized protein</fullName>
    </submittedName>
</protein>
<dbReference type="PANTHER" id="PTHR48065">
    <property type="entry name" value="OS10G0469600 PROTEIN"/>
    <property type="match status" value="1"/>
</dbReference>
<evidence type="ECO:0000313" key="4">
    <source>
        <dbReference type="Proteomes" id="UP001153069"/>
    </source>
</evidence>
<reference evidence="3" key="1">
    <citation type="submission" date="2020-06" db="EMBL/GenBank/DDBJ databases">
        <authorList>
            <consortium name="Plant Systems Biology data submission"/>
        </authorList>
    </citation>
    <scope>NUCLEOTIDE SEQUENCE</scope>
    <source>
        <strain evidence="3">D6</strain>
    </source>
</reference>
<feature type="compositionally biased region" description="Polar residues" evidence="1">
    <location>
        <begin position="367"/>
        <end position="392"/>
    </location>
</feature>
<keyword evidence="2" id="KW-0472">Membrane</keyword>
<comment type="caution">
    <text evidence="3">The sequence shown here is derived from an EMBL/GenBank/DDBJ whole genome shotgun (WGS) entry which is preliminary data.</text>
</comment>
<proteinExistence type="predicted"/>